<dbReference type="Pfam" id="PF01734">
    <property type="entry name" value="Patatin"/>
    <property type="match status" value="1"/>
</dbReference>
<dbReference type="OrthoDB" id="9770965at2"/>
<evidence type="ECO:0000256" key="1">
    <source>
        <dbReference type="ARBA" id="ARBA00022801"/>
    </source>
</evidence>
<proteinExistence type="predicted"/>
<dbReference type="STRING" id="407036.SAMN05216243_0624"/>
<evidence type="ECO:0000313" key="7">
    <source>
        <dbReference type="Proteomes" id="UP000198694"/>
    </source>
</evidence>
<comment type="caution">
    <text evidence="4">Lacks conserved residue(s) required for the propagation of feature annotation.</text>
</comment>
<organism evidence="6 7">
    <name type="scientific">Sediminibacillus albus</name>
    <dbReference type="NCBI Taxonomy" id="407036"/>
    <lineage>
        <taxon>Bacteria</taxon>
        <taxon>Bacillati</taxon>
        <taxon>Bacillota</taxon>
        <taxon>Bacilli</taxon>
        <taxon>Bacillales</taxon>
        <taxon>Bacillaceae</taxon>
        <taxon>Sediminibacillus</taxon>
    </lineage>
</organism>
<feature type="active site" description="Proton acceptor" evidence="4">
    <location>
        <position position="151"/>
    </location>
</feature>
<reference evidence="6 7" key="1">
    <citation type="submission" date="2016-10" db="EMBL/GenBank/DDBJ databases">
        <authorList>
            <person name="de Groot N.N."/>
        </authorList>
    </citation>
    <scope>NUCLEOTIDE SEQUENCE [LARGE SCALE GENOMIC DNA]</scope>
    <source>
        <strain evidence="6 7">CGMCC 1.6502</strain>
    </source>
</reference>
<dbReference type="PANTHER" id="PTHR14226">
    <property type="entry name" value="NEUROPATHY TARGET ESTERASE/SWISS CHEESE D.MELANOGASTER"/>
    <property type="match status" value="1"/>
</dbReference>
<dbReference type="InterPro" id="IPR050301">
    <property type="entry name" value="NTE"/>
</dbReference>
<feature type="short sequence motif" description="GXSXG" evidence="4">
    <location>
        <begin position="38"/>
        <end position="42"/>
    </location>
</feature>
<dbReference type="InterPro" id="IPR002641">
    <property type="entry name" value="PNPLA_dom"/>
</dbReference>
<evidence type="ECO:0000256" key="3">
    <source>
        <dbReference type="ARBA" id="ARBA00023098"/>
    </source>
</evidence>
<dbReference type="GO" id="GO:0016787">
    <property type="term" value="F:hydrolase activity"/>
    <property type="evidence" value="ECO:0007669"/>
    <property type="project" value="UniProtKB-UniRule"/>
</dbReference>
<sequence length="210" mass="23060">MNPTIGLALGSGGARGFAHLGVLKMLTDNNISIHLIGGSSMGALVGALFASGQKIDGLYQLAQTLKRKYFFDFIIPNMGFIRGERIKEYISLFTFDKELIDGGVVDRVPVSVAQEMGADIVIGGCCTHFTASADIFSIYDVIIQSIDIMQDELVNSVGPRADILLKPEVSSYNSRAFKDTELIIHEGEQEALRKLPEILDSIEFWKEKNK</sequence>
<dbReference type="Gene3D" id="3.40.1090.10">
    <property type="entry name" value="Cytosolic phospholipase A2 catalytic domain"/>
    <property type="match status" value="1"/>
</dbReference>
<dbReference type="PANTHER" id="PTHR14226:SF76">
    <property type="entry name" value="NTE FAMILY PROTEIN RSSA"/>
    <property type="match status" value="1"/>
</dbReference>
<accession>A0A1G8W8X2</accession>
<gene>
    <name evidence="6" type="ORF">SAMN05216243_0624</name>
</gene>
<keyword evidence="1 4" id="KW-0378">Hydrolase</keyword>
<keyword evidence="7" id="KW-1185">Reference proteome</keyword>
<dbReference type="PROSITE" id="PS51635">
    <property type="entry name" value="PNPLA"/>
    <property type="match status" value="1"/>
</dbReference>
<keyword evidence="2 4" id="KW-0442">Lipid degradation</keyword>
<evidence type="ECO:0000256" key="2">
    <source>
        <dbReference type="ARBA" id="ARBA00022963"/>
    </source>
</evidence>
<name>A0A1G8W8X2_9BACI</name>
<dbReference type="InterPro" id="IPR016035">
    <property type="entry name" value="Acyl_Trfase/lysoPLipase"/>
</dbReference>
<feature type="domain" description="PNPLA" evidence="5">
    <location>
        <begin position="7"/>
        <end position="164"/>
    </location>
</feature>
<feature type="active site" description="Nucleophile" evidence="4">
    <location>
        <position position="40"/>
    </location>
</feature>
<evidence type="ECO:0000256" key="4">
    <source>
        <dbReference type="PROSITE-ProRule" id="PRU01161"/>
    </source>
</evidence>
<dbReference type="AlphaFoldDB" id="A0A1G8W8X2"/>
<dbReference type="RefSeq" id="WP_093210953.1">
    <property type="nucleotide sequence ID" value="NZ_FNFL01000001.1"/>
</dbReference>
<protein>
    <submittedName>
        <fullName evidence="6">NTE family protein</fullName>
    </submittedName>
</protein>
<dbReference type="SUPFAM" id="SSF52151">
    <property type="entry name" value="FabD/lysophospholipase-like"/>
    <property type="match status" value="1"/>
</dbReference>
<dbReference type="EMBL" id="FNFL01000001">
    <property type="protein sequence ID" value="SDJ74557.1"/>
    <property type="molecule type" value="Genomic_DNA"/>
</dbReference>
<dbReference type="GO" id="GO:0016042">
    <property type="term" value="P:lipid catabolic process"/>
    <property type="evidence" value="ECO:0007669"/>
    <property type="project" value="UniProtKB-UniRule"/>
</dbReference>
<keyword evidence="3 4" id="KW-0443">Lipid metabolism</keyword>
<dbReference type="Proteomes" id="UP000198694">
    <property type="component" value="Unassembled WGS sequence"/>
</dbReference>
<evidence type="ECO:0000259" key="5">
    <source>
        <dbReference type="PROSITE" id="PS51635"/>
    </source>
</evidence>
<evidence type="ECO:0000313" key="6">
    <source>
        <dbReference type="EMBL" id="SDJ74557.1"/>
    </source>
</evidence>